<dbReference type="PANTHER" id="PTHR42061:SF6">
    <property type="entry name" value="ENDO-CHITOSANASE"/>
    <property type="match status" value="1"/>
</dbReference>
<sequence>MRSTIASAVFFASLVSTREIPANLQAFFDAHKNGPCPNAISIPYNSGQGEGDTVYCKDNASGAIYLKDNANGYADVDIDCDGLNADKGDCFNDPTGQSQTAFKNQVQAFGIEDLDSHIHTYVVLGNDNSAKEGNGGMPFDPATDANVKPLSVVVVVCNDQLFYGVWGDVNGGIVTGESSLSLGQMCFPDGEITGNNGHSDHDVLYIAFEGDDAVPGATANWKAATREEFEASLAPVGDLLVRKLGGGSLDSNGTVKSRVMRARV</sequence>
<keyword evidence="6 10" id="KW-0378">Hydrolase</keyword>
<proteinExistence type="inferred from homology"/>
<dbReference type="Pfam" id="PF07335">
    <property type="entry name" value="Glyco_hydro_75"/>
    <property type="match status" value="1"/>
</dbReference>
<comment type="caution">
    <text evidence="11">The sequence shown here is derived from an EMBL/GenBank/DDBJ whole genome shotgun (WGS) entry which is preliminary data.</text>
</comment>
<organism evidence="11 12">
    <name type="scientific">Lojkania enalia</name>
    <dbReference type="NCBI Taxonomy" id="147567"/>
    <lineage>
        <taxon>Eukaryota</taxon>
        <taxon>Fungi</taxon>
        <taxon>Dikarya</taxon>
        <taxon>Ascomycota</taxon>
        <taxon>Pezizomycotina</taxon>
        <taxon>Dothideomycetes</taxon>
        <taxon>Pleosporomycetidae</taxon>
        <taxon>Pleosporales</taxon>
        <taxon>Pleosporales incertae sedis</taxon>
        <taxon>Lojkania</taxon>
    </lineage>
</organism>
<accession>A0A9P4N2W2</accession>
<evidence type="ECO:0000313" key="12">
    <source>
        <dbReference type="Proteomes" id="UP000800093"/>
    </source>
</evidence>
<evidence type="ECO:0000256" key="5">
    <source>
        <dbReference type="ARBA" id="ARBA00022729"/>
    </source>
</evidence>
<evidence type="ECO:0000256" key="9">
    <source>
        <dbReference type="ARBA" id="ARBA00023326"/>
    </source>
</evidence>
<dbReference type="InterPro" id="IPR009939">
    <property type="entry name" value="Chitosanase_fungal"/>
</dbReference>
<comment type="catalytic activity">
    <reaction evidence="1 10">
        <text>Endohydrolysis of beta-(1-&gt;4)-linkages between D-glucosamine residues in a partly acetylated chitosan.</text>
        <dbReference type="EC" id="3.2.1.132"/>
    </reaction>
</comment>
<dbReference type="Proteomes" id="UP000800093">
    <property type="component" value="Unassembled WGS sequence"/>
</dbReference>
<keyword evidence="7" id="KW-0119">Carbohydrate metabolism</keyword>
<name>A0A9P4N2W2_9PLEO</name>
<evidence type="ECO:0000256" key="7">
    <source>
        <dbReference type="ARBA" id="ARBA00023277"/>
    </source>
</evidence>
<evidence type="ECO:0000313" key="11">
    <source>
        <dbReference type="EMBL" id="KAF2263008.1"/>
    </source>
</evidence>
<evidence type="ECO:0000256" key="2">
    <source>
        <dbReference type="ARBA" id="ARBA00004613"/>
    </source>
</evidence>
<keyword evidence="8 10" id="KW-0326">Glycosidase</keyword>
<gene>
    <name evidence="11" type="ORF">CC78DRAFT_519340</name>
</gene>
<comment type="subcellular location">
    <subcellularLocation>
        <location evidence="2 10">Secreted</location>
    </subcellularLocation>
</comment>
<keyword evidence="4" id="KW-0964">Secreted</keyword>
<dbReference type="EC" id="3.2.1.132" evidence="10"/>
<comment type="similarity">
    <text evidence="3 10">Belongs to the glycosyl hydrolase 75 family.</text>
</comment>
<dbReference type="AlphaFoldDB" id="A0A9P4N2W2"/>
<evidence type="ECO:0000256" key="8">
    <source>
        <dbReference type="ARBA" id="ARBA00023295"/>
    </source>
</evidence>
<reference evidence="12" key="1">
    <citation type="journal article" date="2020" name="Stud. Mycol.">
        <title>101 Dothideomycetes genomes: A test case for predicting lifestyles and emergence of pathogens.</title>
        <authorList>
            <person name="Haridas S."/>
            <person name="Albert R."/>
            <person name="Binder M."/>
            <person name="Bloem J."/>
            <person name="LaButti K."/>
            <person name="Salamov A."/>
            <person name="Andreopoulos B."/>
            <person name="Baker S."/>
            <person name="Barry K."/>
            <person name="Bills G."/>
            <person name="Bluhm B."/>
            <person name="Cannon C."/>
            <person name="Castanera R."/>
            <person name="Culley D."/>
            <person name="Daum C."/>
            <person name="Ezra D."/>
            <person name="Gonzalez J."/>
            <person name="Henrissat B."/>
            <person name="Kuo A."/>
            <person name="Liang C."/>
            <person name="Lipzen A."/>
            <person name="Lutzoni F."/>
            <person name="Magnuson J."/>
            <person name="Mondo S."/>
            <person name="Nolan M."/>
            <person name="Ohm R."/>
            <person name="Pangilinan J."/>
            <person name="Park H.-J."/>
            <person name="Ramirez L."/>
            <person name="Alfaro M."/>
            <person name="Sun H."/>
            <person name="Tritt A."/>
            <person name="Yoshinaga Y."/>
            <person name="Zwiers L.-H."/>
            <person name="Turgeon B."/>
            <person name="Goodwin S."/>
            <person name="Spatafora J."/>
            <person name="Crous P."/>
            <person name="Grigoriev I."/>
        </authorList>
    </citation>
    <scope>NUCLEOTIDE SEQUENCE [LARGE SCALE GENOMIC DNA]</scope>
    <source>
        <strain evidence="12">CBS 304.66</strain>
    </source>
</reference>
<dbReference type="PANTHER" id="PTHR42061">
    <property type="entry name" value="ENDO-CHITOSANASE"/>
    <property type="match status" value="1"/>
</dbReference>
<evidence type="ECO:0000256" key="4">
    <source>
        <dbReference type="ARBA" id="ARBA00022525"/>
    </source>
</evidence>
<dbReference type="EMBL" id="ML986633">
    <property type="protein sequence ID" value="KAF2263008.1"/>
    <property type="molecule type" value="Genomic_DNA"/>
</dbReference>
<keyword evidence="5" id="KW-0732">Signal</keyword>
<protein>
    <recommendedName>
        <fullName evidence="10">Endo-chitosanase</fullName>
        <ecNumber evidence="10">3.2.1.132</ecNumber>
    </recommendedName>
</protein>
<dbReference type="GO" id="GO:0000272">
    <property type="term" value="P:polysaccharide catabolic process"/>
    <property type="evidence" value="ECO:0007669"/>
    <property type="project" value="UniProtKB-KW"/>
</dbReference>
<comment type="function">
    <text evidence="10">Chitosanase catalyzing the endo-type cleavage of chitosan, the deacylated form of chitin. Chitosanase may be crucial in the degradation of the deacetylated portion of chitin in the fungal cell wall.</text>
</comment>
<keyword evidence="12" id="KW-1185">Reference proteome</keyword>
<dbReference type="OrthoDB" id="4756206at2759"/>
<keyword evidence="9 10" id="KW-0624">Polysaccharide degradation</keyword>
<dbReference type="GO" id="GO:0005576">
    <property type="term" value="C:extracellular region"/>
    <property type="evidence" value="ECO:0007669"/>
    <property type="project" value="UniProtKB-SubCell"/>
</dbReference>
<evidence type="ECO:0000256" key="6">
    <source>
        <dbReference type="ARBA" id="ARBA00022801"/>
    </source>
</evidence>
<dbReference type="GO" id="GO:0016977">
    <property type="term" value="F:chitosanase activity"/>
    <property type="evidence" value="ECO:0007669"/>
    <property type="project" value="UniProtKB-EC"/>
</dbReference>
<evidence type="ECO:0000256" key="3">
    <source>
        <dbReference type="ARBA" id="ARBA00007799"/>
    </source>
</evidence>
<evidence type="ECO:0000256" key="1">
    <source>
        <dbReference type="ARBA" id="ARBA00000405"/>
    </source>
</evidence>
<evidence type="ECO:0000256" key="10">
    <source>
        <dbReference type="RuleBase" id="RU361208"/>
    </source>
</evidence>